<reference evidence="1 2" key="1">
    <citation type="submission" date="2011-07" db="EMBL/GenBank/DDBJ databases">
        <authorList>
            <person name="Coyne R."/>
            <person name="Brami D."/>
            <person name="Johnson J."/>
            <person name="Hostetler J."/>
            <person name="Hannick L."/>
            <person name="Clark T."/>
            <person name="Cassidy-Hanley D."/>
            <person name="Inman J."/>
        </authorList>
    </citation>
    <scope>NUCLEOTIDE SEQUENCE [LARGE SCALE GENOMIC DNA]</scope>
    <source>
        <strain evidence="1 2">G5</strain>
    </source>
</reference>
<dbReference type="EC" id="6.3.2.25" evidence="1"/>
<keyword evidence="2" id="KW-1185">Reference proteome</keyword>
<organism evidence="1 2">
    <name type="scientific">Ichthyophthirius multifiliis</name>
    <name type="common">White spot disease agent</name>
    <name type="synonym">Ich</name>
    <dbReference type="NCBI Taxonomy" id="5932"/>
    <lineage>
        <taxon>Eukaryota</taxon>
        <taxon>Sar</taxon>
        <taxon>Alveolata</taxon>
        <taxon>Ciliophora</taxon>
        <taxon>Intramacronucleata</taxon>
        <taxon>Oligohymenophorea</taxon>
        <taxon>Hymenostomatida</taxon>
        <taxon>Ophryoglenina</taxon>
        <taxon>Ichthyophthirius</taxon>
    </lineage>
</organism>
<evidence type="ECO:0000313" key="1">
    <source>
        <dbReference type="EMBL" id="EGR34189.1"/>
    </source>
</evidence>
<dbReference type="AlphaFoldDB" id="G0QKR7"/>
<sequence length="140" mass="16814">MYEDGNMWSFNQFWKFLEENEGKNQAKNKILSKIKDIIWLSFCSIRRKLNINDRKQCFEIFGFDFIIDNQLNSWLIEINTNPAIEECSNDALKLTVDQIFTKKEHDNTLVEENEFYHIDGYDDNENTWELLGNLKEYQIV</sequence>
<dbReference type="GO" id="GO:0004835">
    <property type="term" value="F:tubulin-tyrosine ligase activity"/>
    <property type="evidence" value="ECO:0007669"/>
    <property type="project" value="UniProtKB-EC"/>
</dbReference>
<dbReference type="EMBL" id="GL983182">
    <property type="protein sequence ID" value="EGR34189.1"/>
    <property type="molecule type" value="Genomic_DNA"/>
</dbReference>
<dbReference type="PANTHER" id="PTHR46069:SF1">
    <property type="entry name" value="CHROMOSOME UNDETERMINED SCAFFOLD_125, WHOLE GENOME SHOTGUN SEQUENCE"/>
    <property type="match status" value="1"/>
</dbReference>
<dbReference type="Proteomes" id="UP000008983">
    <property type="component" value="Unassembled WGS sequence"/>
</dbReference>
<evidence type="ECO:0000313" key="2">
    <source>
        <dbReference type="Proteomes" id="UP000008983"/>
    </source>
</evidence>
<dbReference type="OrthoDB" id="449406at2759"/>
<proteinExistence type="predicted"/>
<gene>
    <name evidence="1" type="ORF">IMG5_021040</name>
</gene>
<dbReference type="InParanoid" id="G0QKR7"/>
<dbReference type="Gene3D" id="3.30.470.20">
    <property type="entry name" value="ATP-grasp fold, B domain"/>
    <property type="match status" value="1"/>
</dbReference>
<keyword evidence="1" id="KW-0436">Ligase</keyword>
<name>G0QKR7_ICHMU</name>
<dbReference type="OMA" id="EYIVFTL"/>
<accession>G0QKR7</accession>
<dbReference type="RefSeq" id="XP_004039493.1">
    <property type="nucleotide sequence ID" value="XM_004039445.1"/>
</dbReference>
<dbReference type="SUPFAM" id="SSF56059">
    <property type="entry name" value="Glutathione synthetase ATP-binding domain-like"/>
    <property type="match status" value="1"/>
</dbReference>
<dbReference type="GeneID" id="14910373"/>
<dbReference type="PANTHER" id="PTHR46069">
    <property type="entry name" value="TUBULIN TYROSINE LIGASE"/>
    <property type="match status" value="1"/>
</dbReference>
<dbReference type="Pfam" id="PF03133">
    <property type="entry name" value="TTL"/>
    <property type="match status" value="1"/>
</dbReference>
<dbReference type="PROSITE" id="PS51221">
    <property type="entry name" value="TTL"/>
    <property type="match status" value="1"/>
</dbReference>
<dbReference type="STRING" id="857967.G0QKR7"/>
<protein>
    <submittedName>
        <fullName evidence="1">Tubulin-tyrosine ligase family protein, putative</fullName>
        <ecNumber evidence="1">6.3.2.25</ecNumber>
    </submittedName>
</protein>
<dbReference type="InterPro" id="IPR004344">
    <property type="entry name" value="TTL/TTLL_fam"/>
</dbReference>
<dbReference type="eggNOG" id="KOG2157">
    <property type="taxonomic scope" value="Eukaryota"/>
</dbReference>